<evidence type="ECO:0000313" key="2">
    <source>
        <dbReference type="EMBL" id="PSN74795.1"/>
    </source>
</evidence>
<dbReference type="OrthoDB" id="3681251at2759"/>
<keyword evidence="3" id="KW-1185">Reference proteome</keyword>
<dbReference type="AlphaFoldDB" id="A0A2T2PAW2"/>
<protein>
    <submittedName>
        <fullName evidence="2">Uncharacterized protein</fullName>
    </submittedName>
</protein>
<proteinExistence type="predicted"/>
<sequence>MMLPTSHKDAILALISSDPVSYKESIVDLLNADEEKLIRAGKQAEKDADRIQQLIKEVHWLRSMSHEEQEESRFYRDESRQMREESKKVNESNNQLREEKKKLEKDNRRKQMKIERLSRFNRLLLERNPSDGNVEVLEEQNVGPGTVDSGPAIKREIVGDEDEPIAMTSTPESVELSQQDSGKIMEQEDVDILEEQIASEFSKIRQVIKQENSEDLDYTSVIPSAQEAREIIKLEHDQEMEQVNPEPSEANTVAPGAEPRRTRSQGNIEIVKEPVVTLVSPEPSIVTKLEEDENIDQDDFTSLKKRSVAPGEAVQVMKQDDDQTMEQNGLEEMERSTFGFTQSTTAVNRTMRGRRIQARALNQVFWAPSGDSWGWQDIGMLPEPTADALKEKIAICYESKPLWRPVTRYPETQYIRDICIGHYLYFKGKGKVIRTRSRDSRERACDTCIKRKRPCVWIVLSPGDRWDIGWYPLPEAYRRGKQWTDVEFWIRE</sequence>
<dbReference type="EMBL" id="KZ678128">
    <property type="protein sequence ID" value="PSN74795.1"/>
    <property type="molecule type" value="Genomic_DNA"/>
</dbReference>
<feature type="region of interest" description="Disordered" evidence="1">
    <location>
        <begin position="66"/>
        <end position="110"/>
    </location>
</feature>
<name>A0A2T2PAW2_CORCC</name>
<organism evidence="2 3">
    <name type="scientific">Corynespora cassiicola Philippines</name>
    <dbReference type="NCBI Taxonomy" id="1448308"/>
    <lineage>
        <taxon>Eukaryota</taxon>
        <taxon>Fungi</taxon>
        <taxon>Dikarya</taxon>
        <taxon>Ascomycota</taxon>
        <taxon>Pezizomycotina</taxon>
        <taxon>Dothideomycetes</taxon>
        <taxon>Pleosporomycetidae</taxon>
        <taxon>Pleosporales</taxon>
        <taxon>Corynesporascaceae</taxon>
        <taxon>Corynespora</taxon>
    </lineage>
</organism>
<dbReference type="Proteomes" id="UP000240883">
    <property type="component" value="Unassembled WGS sequence"/>
</dbReference>
<evidence type="ECO:0000313" key="3">
    <source>
        <dbReference type="Proteomes" id="UP000240883"/>
    </source>
</evidence>
<feature type="region of interest" description="Disordered" evidence="1">
    <location>
        <begin position="240"/>
        <end position="263"/>
    </location>
</feature>
<reference evidence="2 3" key="1">
    <citation type="journal article" date="2018" name="Front. Microbiol.">
        <title>Genome-Wide Analysis of Corynespora cassiicola Leaf Fall Disease Putative Effectors.</title>
        <authorList>
            <person name="Lopez D."/>
            <person name="Ribeiro S."/>
            <person name="Label P."/>
            <person name="Fumanal B."/>
            <person name="Venisse J.S."/>
            <person name="Kohler A."/>
            <person name="de Oliveira R.R."/>
            <person name="Labutti K."/>
            <person name="Lipzen A."/>
            <person name="Lail K."/>
            <person name="Bauer D."/>
            <person name="Ohm R.A."/>
            <person name="Barry K.W."/>
            <person name="Spatafora J."/>
            <person name="Grigoriev I.V."/>
            <person name="Martin F.M."/>
            <person name="Pujade-Renaud V."/>
        </authorList>
    </citation>
    <scope>NUCLEOTIDE SEQUENCE [LARGE SCALE GENOMIC DNA]</scope>
    <source>
        <strain evidence="2 3">Philippines</strain>
    </source>
</reference>
<evidence type="ECO:0000256" key="1">
    <source>
        <dbReference type="SAM" id="MobiDB-lite"/>
    </source>
</evidence>
<gene>
    <name evidence="2" type="ORF">BS50DRAFT_567574</name>
</gene>
<accession>A0A2T2PAW2</accession>